<evidence type="ECO:0000259" key="2">
    <source>
        <dbReference type="Pfam" id="PF00437"/>
    </source>
</evidence>
<dbReference type="Pfam" id="PF00437">
    <property type="entry name" value="T2SSE"/>
    <property type="match status" value="1"/>
</dbReference>
<geneLocation type="plasmid" evidence="3">
    <name>pFNPA10</name>
</geneLocation>
<reference evidence="3" key="1">
    <citation type="journal article" date="2014" name="Genome">
        <title>Comparative analyses of a putative Francisella conjugative element.</title>
        <authorList>
            <person name="Siddaramappa S."/>
            <person name="Challacombe J.F."/>
            <person name="Petersen J.M."/>
            <person name="Pillai S."/>
            <person name="Kuske C.R."/>
        </authorList>
    </citation>
    <scope>NUCLEOTIDE SEQUENCE</scope>
    <source>
        <strain evidence="3">PA10-7858</strain>
        <plasmid evidence="3">pFNPA10</plasmid>
    </source>
</reference>
<accession>V5T9M3</accession>
<protein>
    <submittedName>
        <fullName evidence="3">Conjugal transfer protein TrbB</fullName>
    </submittedName>
</protein>
<evidence type="ECO:0000256" key="1">
    <source>
        <dbReference type="ARBA" id="ARBA00006611"/>
    </source>
</evidence>
<dbReference type="InterPro" id="IPR001482">
    <property type="entry name" value="T2SS/T4SS_dom"/>
</dbReference>
<dbReference type="Gene3D" id="3.40.50.300">
    <property type="entry name" value="P-loop containing nucleotide triphosphate hydrolases"/>
    <property type="match status" value="1"/>
</dbReference>
<keyword evidence="3" id="KW-0614">Plasmid</keyword>
<name>V5T9M3_FRANO</name>
<evidence type="ECO:0000313" key="3">
    <source>
        <dbReference type="EMBL" id="AHB60771.1"/>
    </source>
</evidence>
<dbReference type="PANTHER" id="PTHR30486">
    <property type="entry name" value="TWITCHING MOTILITY PROTEIN PILT"/>
    <property type="match status" value="1"/>
</dbReference>
<dbReference type="CDD" id="cd01130">
    <property type="entry name" value="VirB11-like_ATPase"/>
    <property type="match status" value="1"/>
</dbReference>
<feature type="domain" description="Bacterial type II secretion system protein E" evidence="2">
    <location>
        <begin position="107"/>
        <end position="291"/>
    </location>
</feature>
<gene>
    <name evidence="3" type="ORF">N894_0003</name>
</gene>
<dbReference type="GO" id="GO:0016887">
    <property type="term" value="F:ATP hydrolysis activity"/>
    <property type="evidence" value="ECO:0007669"/>
    <property type="project" value="InterPro"/>
</dbReference>
<organism evidence="3">
    <name type="scientific">Francisella tularensis subsp. novicida PA10-7858</name>
    <dbReference type="NCBI Taxonomy" id="1386968"/>
    <lineage>
        <taxon>Bacteria</taxon>
        <taxon>Pseudomonadati</taxon>
        <taxon>Pseudomonadota</taxon>
        <taxon>Gammaproteobacteria</taxon>
        <taxon>Thiotrichales</taxon>
        <taxon>Francisellaceae</taxon>
        <taxon>Francisella</taxon>
    </lineage>
</organism>
<comment type="similarity">
    <text evidence="1">Belongs to the GSP E family.</text>
</comment>
<dbReference type="EMBL" id="KF640086">
    <property type="protein sequence ID" value="AHB60771.1"/>
    <property type="molecule type" value="Genomic_DNA"/>
</dbReference>
<dbReference type="AlphaFoldDB" id="V5T9M3"/>
<dbReference type="Gene3D" id="3.30.450.90">
    <property type="match status" value="1"/>
</dbReference>
<sequence>MSEYLNECLKKLDKQERKIVELFDQEVAEQFFVETVTDINLNSNGTVFVTDAIKGKFKVKSFKGSLTPIINFIADFNDLVVNQQAPKLETSFLGMRITGIIPPNTDAAILAIRKPNEKIKPLHSYVTDLSMTENQFNYIHEKWIESDDPINALIAGGTGSGKTTLMKSIINELTSKGDFADRIVSIEDTPELVINVEDKVPLFKTSSVSLANNLESALRLTPKRIFVGEVRDYTVIDMLNCFNTGHNGGLATIHANNCKDTIQRIISLGAKHFDLDELYILIATTVGAIISIQKRGDKRIIDEILEIQGYDRSKKEIIFKSIK</sequence>
<dbReference type="PANTHER" id="PTHR30486:SF6">
    <property type="entry name" value="TYPE IV PILUS RETRACTATION ATPASE PILT"/>
    <property type="match status" value="1"/>
</dbReference>
<proteinExistence type="inferred from homology"/>
<dbReference type="SUPFAM" id="SSF52540">
    <property type="entry name" value="P-loop containing nucleoside triphosphate hydrolases"/>
    <property type="match status" value="1"/>
</dbReference>
<dbReference type="InterPro" id="IPR027417">
    <property type="entry name" value="P-loop_NTPase"/>
</dbReference>
<dbReference type="InterPro" id="IPR050921">
    <property type="entry name" value="T4SS_GSP_E_ATPase"/>
</dbReference>